<dbReference type="KEGG" id="str:Sterm_2725"/>
<organism evidence="2 3">
    <name type="scientific">Sebaldella termitidis (strain ATCC 33386 / NCTC 11300)</name>
    <dbReference type="NCBI Taxonomy" id="526218"/>
    <lineage>
        <taxon>Bacteria</taxon>
        <taxon>Fusobacteriati</taxon>
        <taxon>Fusobacteriota</taxon>
        <taxon>Fusobacteriia</taxon>
        <taxon>Fusobacteriales</taxon>
        <taxon>Leptotrichiaceae</taxon>
        <taxon>Sebaldella</taxon>
    </lineage>
</organism>
<gene>
    <name evidence="2" type="ordered locus">Sterm_2725</name>
</gene>
<reference evidence="2 3" key="2">
    <citation type="journal article" date="2010" name="Stand. Genomic Sci.">
        <title>Complete genome sequence of Sebaldella termitidis type strain (NCTC 11300).</title>
        <authorList>
            <person name="Harmon-Smith M."/>
            <person name="Celia L."/>
            <person name="Chertkov O."/>
            <person name="Lapidus A."/>
            <person name="Copeland A."/>
            <person name="Glavina Del Rio T."/>
            <person name="Nolan M."/>
            <person name="Lucas S."/>
            <person name="Tice H."/>
            <person name="Cheng J.F."/>
            <person name="Han C."/>
            <person name="Detter J.C."/>
            <person name="Bruce D."/>
            <person name="Goodwin L."/>
            <person name="Pitluck S."/>
            <person name="Pati A."/>
            <person name="Liolios K."/>
            <person name="Ivanova N."/>
            <person name="Mavromatis K."/>
            <person name="Mikhailova N."/>
            <person name="Chen A."/>
            <person name="Palaniappan K."/>
            <person name="Land M."/>
            <person name="Hauser L."/>
            <person name="Chang Y.J."/>
            <person name="Jeffries C.D."/>
            <person name="Brettin T."/>
            <person name="Goker M."/>
            <person name="Beck B."/>
            <person name="Bristow J."/>
            <person name="Eisen J.A."/>
            <person name="Markowitz V."/>
            <person name="Hugenholtz P."/>
            <person name="Kyrpides N.C."/>
            <person name="Klenk H.P."/>
            <person name="Chen F."/>
        </authorList>
    </citation>
    <scope>NUCLEOTIDE SEQUENCE [LARGE SCALE GENOMIC DNA]</scope>
    <source>
        <strain evidence="3">ATCC 33386 / NCTC 11300</strain>
    </source>
</reference>
<proteinExistence type="predicted"/>
<accession>D1AMJ6</accession>
<dbReference type="RefSeq" id="WP_012862164.1">
    <property type="nucleotide sequence ID" value="NC_013517.1"/>
</dbReference>
<dbReference type="AlphaFoldDB" id="D1AMJ6"/>
<keyword evidence="1" id="KW-0732">Signal</keyword>
<dbReference type="STRING" id="526218.Sterm_2725"/>
<name>D1AMJ6_SEBTE</name>
<evidence type="ECO:0000313" key="3">
    <source>
        <dbReference type="Proteomes" id="UP000000845"/>
    </source>
</evidence>
<dbReference type="EMBL" id="CP001739">
    <property type="protein sequence ID" value="ACZ09570.1"/>
    <property type="molecule type" value="Genomic_DNA"/>
</dbReference>
<evidence type="ECO:0000256" key="1">
    <source>
        <dbReference type="SAM" id="SignalP"/>
    </source>
</evidence>
<protein>
    <submittedName>
        <fullName evidence="2">Uncharacterized protein</fullName>
    </submittedName>
</protein>
<feature type="signal peptide" evidence="1">
    <location>
        <begin position="1"/>
        <end position="17"/>
    </location>
</feature>
<feature type="chain" id="PRO_5003019962" evidence="1">
    <location>
        <begin position="18"/>
        <end position="187"/>
    </location>
</feature>
<dbReference type="HOGENOM" id="CLU_1446706_0_0_0"/>
<dbReference type="Proteomes" id="UP000000845">
    <property type="component" value="Chromosome"/>
</dbReference>
<sequence length="187" mass="21394">MKKIVIFILSCMFLALATPYYPNGIPNIGPLKGGPTFWGQDKEGNYFDGVKYGYNNKISSSKYGDIELSINYTKYLNSMLKKMENKKSISISFKEPVKKMTGEIIIKSLNSDGKIIVRNYNGTVNNEKRIIYNSFFDFSEINEKSEVTMEFLLENGEKLSVKIDGQILKDLISLSEYFPENKNTQEK</sequence>
<keyword evidence="3" id="KW-1185">Reference proteome</keyword>
<reference evidence="3" key="1">
    <citation type="submission" date="2009-09" db="EMBL/GenBank/DDBJ databases">
        <title>The complete chromosome of Sebaldella termitidis ATCC 33386.</title>
        <authorList>
            <consortium name="US DOE Joint Genome Institute (JGI-PGF)"/>
            <person name="Lucas S."/>
            <person name="Copeland A."/>
            <person name="Lapidus A."/>
            <person name="Glavina del Rio T."/>
            <person name="Dalin E."/>
            <person name="Tice H."/>
            <person name="Bruce D."/>
            <person name="Goodwin L."/>
            <person name="Pitluck S."/>
            <person name="Kyrpides N."/>
            <person name="Mavromatis K."/>
            <person name="Ivanova N."/>
            <person name="Mikhailova N."/>
            <person name="Sims D."/>
            <person name="Meincke L."/>
            <person name="Brettin T."/>
            <person name="Detter J.C."/>
            <person name="Han C."/>
            <person name="Larimer F."/>
            <person name="Land M."/>
            <person name="Hauser L."/>
            <person name="Markowitz V."/>
            <person name="Cheng J.F."/>
            <person name="Hugenholtz P."/>
            <person name="Woyke T."/>
            <person name="Wu D."/>
            <person name="Eisen J.A."/>
        </authorList>
    </citation>
    <scope>NUCLEOTIDE SEQUENCE [LARGE SCALE GENOMIC DNA]</scope>
    <source>
        <strain evidence="3">ATCC 33386 / NCTC 11300</strain>
    </source>
</reference>
<evidence type="ECO:0000313" key="2">
    <source>
        <dbReference type="EMBL" id="ACZ09570.1"/>
    </source>
</evidence>